<evidence type="ECO:0000313" key="1">
    <source>
        <dbReference type="EMBL" id="GAA4400891.1"/>
    </source>
</evidence>
<sequence>MNRVQPAAVSVHANAMSGKTFNDWRTCVSSRQSGASAEIGSARGVLFLTPGRRRMLVPPICYM</sequence>
<name>A0ABP8K5Y5_9MICO</name>
<gene>
    <name evidence="1" type="ORF">GCM10023168_10040</name>
</gene>
<dbReference type="EMBL" id="BAABGM010000005">
    <property type="protein sequence ID" value="GAA4400891.1"/>
    <property type="molecule type" value="Genomic_DNA"/>
</dbReference>
<evidence type="ECO:0000313" key="2">
    <source>
        <dbReference type="Proteomes" id="UP001500945"/>
    </source>
</evidence>
<organism evidence="1 2">
    <name type="scientific">Fodinibacter luteus</name>
    <dbReference type="NCBI Taxonomy" id="552064"/>
    <lineage>
        <taxon>Bacteria</taxon>
        <taxon>Bacillati</taxon>
        <taxon>Actinomycetota</taxon>
        <taxon>Actinomycetes</taxon>
        <taxon>Micrococcales</taxon>
        <taxon>Intrasporangiaceae</taxon>
        <taxon>Fodinibacter (ex Wang et al. 2009)</taxon>
    </lineage>
</organism>
<proteinExistence type="predicted"/>
<protein>
    <submittedName>
        <fullName evidence="1">Uncharacterized protein</fullName>
    </submittedName>
</protein>
<accession>A0ABP8K5Y5</accession>
<comment type="caution">
    <text evidence="1">The sequence shown here is derived from an EMBL/GenBank/DDBJ whole genome shotgun (WGS) entry which is preliminary data.</text>
</comment>
<reference evidence="2" key="1">
    <citation type="journal article" date="2019" name="Int. J. Syst. Evol. Microbiol.">
        <title>The Global Catalogue of Microorganisms (GCM) 10K type strain sequencing project: providing services to taxonomists for standard genome sequencing and annotation.</title>
        <authorList>
            <consortium name="The Broad Institute Genomics Platform"/>
            <consortium name="The Broad Institute Genome Sequencing Center for Infectious Disease"/>
            <person name="Wu L."/>
            <person name="Ma J."/>
        </authorList>
    </citation>
    <scope>NUCLEOTIDE SEQUENCE [LARGE SCALE GENOMIC DNA]</scope>
    <source>
        <strain evidence="2">JCM 17809</strain>
    </source>
</reference>
<dbReference type="Proteomes" id="UP001500945">
    <property type="component" value="Unassembled WGS sequence"/>
</dbReference>
<keyword evidence="2" id="KW-1185">Reference proteome</keyword>